<proteinExistence type="inferred from homology"/>
<dbReference type="EMBL" id="FNDJ01000005">
    <property type="protein sequence ID" value="SDI42702.1"/>
    <property type="molecule type" value="Genomic_DNA"/>
</dbReference>
<protein>
    <recommendedName>
        <fullName evidence="4">Prevent-host-death family protein</fullName>
    </recommendedName>
</protein>
<dbReference type="SUPFAM" id="SSF143120">
    <property type="entry name" value="YefM-like"/>
    <property type="match status" value="1"/>
</dbReference>
<organism evidence="2 3">
    <name type="scientific">Nonomuraea jiangxiensis</name>
    <dbReference type="NCBI Taxonomy" id="633440"/>
    <lineage>
        <taxon>Bacteria</taxon>
        <taxon>Bacillati</taxon>
        <taxon>Actinomycetota</taxon>
        <taxon>Actinomycetes</taxon>
        <taxon>Streptosporangiales</taxon>
        <taxon>Streptosporangiaceae</taxon>
        <taxon>Nonomuraea</taxon>
    </lineage>
</organism>
<evidence type="ECO:0000313" key="2">
    <source>
        <dbReference type="EMBL" id="SDI42702.1"/>
    </source>
</evidence>
<evidence type="ECO:0008006" key="4">
    <source>
        <dbReference type="Google" id="ProtNLM"/>
    </source>
</evidence>
<dbReference type="InterPro" id="IPR036165">
    <property type="entry name" value="YefM-like_sf"/>
</dbReference>
<dbReference type="RefSeq" id="WP_090931378.1">
    <property type="nucleotide sequence ID" value="NZ_FNDJ01000005.1"/>
</dbReference>
<keyword evidence="3" id="KW-1185">Reference proteome</keyword>
<dbReference type="AlphaFoldDB" id="A0A1G8KH26"/>
<evidence type="ECO:0000313" key="3">
    <source>
        <dbReference type="Proteomes" id="UP000199202"/>
    </source>
</evidence>
<dbReference type="Proteomes" id="UP000199202">
    <property type="component" value="Unassembled WGS sequence"/>
</dbReference>
<sequence length="183" mass="19044">MINTDRPSYDELEARFGPPAGVEDARARWSSLVKAAANGGITLITRERWEWAALVPLSEVSGVLSGLPLVPLSTARSKLGDLVRQVAQPYEDSPVLLGRHRTPVAGLVAARRLLDRPGSRHRPGADGLLTDGATITLARLADGAVAVVARDRAGHEIAAGSGGDVNEALRALAAPGHGEIGGT</sequence>
<dbReference type="OrthoDB" id="965929at2"/>
<evidence type="ECO:0000256" key="1">
    <source>
        <dbReference type="ARBA" id="ARBA00009981"/>
    </source>
</evidence>
<comment type="similarity">
    <text evidence="1">Belongs to the phD/YefM antitoxin family.</text>
</comment>
<name>A0A1G8KH26_9ACTN</name>
<reference evidence="2 3" key="1">
    <citation type="submission" date="2016-10" db="EMBL/GenBank/DDBJ databases">
        <authorList>
            <person name="de Groot N.N."/>
        </authorList>
    </citation>
    <scope>NUCLEOTIDE SEQUENCE [LARGE SCALE GENOMIC DNA]</scope>
    <source>
        <strain evidence="2 3">CGMCC 4.6533</strain>
    </source>
</reference>
<accession>A0A1G8KH26</accession>
<gene>
    <name evidence="2" type="ORF">SAMN05421869_105399</name>
</gene>